<name>A0AAV5ANS0_9AGAM</name>
<dbReference type="FunFam" id="3.40.630.30:FF:000064">
    <property type="entry name" value="GNAT family acetyltransferase"/>
    <property type="match status" value="1"/>
</dbReference>
<evidence type="ECO:0000313" key="6">
    <source>
        <dbReference type="Proteomes" id="UP001050691"/>
    </source>
</evidence>
<dbReference type="CDD" id="cd04301">
    <property type="entry name" value="NAT_SF"/>
    <property type="match status" value="1"/>
</dbReference>
<evidence type="ECO:0000256" key="3">
    <source>
        <dbReference type="ARBA" id="ARBA00023315"/>
    </source>
</evidence>
<feature type="domain" description="N-acetyltransferase" evidence="4">
    <location>
        <begin position="3"/>
        <end position="166"/>
    </location>
</feature>
<dbReference type="Gene3D" id="3.40.630.30">
    <property type="match status" value="1"/>
</dbReference>
<proteinExistence type="inferred from homology"/>
<dbReference type="InterPro" id="IPR051016">
    <property type="entry name" value="Diverse_Substrate_AcTransf"/>
</dbReference>
<dbReference type="InterPro" id="IPR016181">
    <property type="entry name" value="Acyl_CoA_acyltransferase"/>
</dbReference>
<dbReference type="EMBL" id="BPWL01000010">
    <property type="protein sequence ID" value="GJJ15138.1"/>
    <property type="molecule type" value="Genomic_DNA"/>
</dbReference>
<keyword evidence="3" id="KW-0012">Acyltransferase</keyword>
<keyword evidence="6" id="KW-1185">Reference proteome</keyword>
<dbReference type="GO" id="GO:0008080">
    <property type="term" value="F:N-acetyltransferase activity"/>
    <property type="evidence" value="ECO:0007669"/>
    <property type="project" value="UniProtKB-ARBA"/>
</dbReference>
<dbReference type="PANTHER" id="PTHR10545">
    <property type="entry name" value="DIAMINE N-ACETYLTRANSFERASE"/>
    <property type="match status" value="1"/>
</dbReference>
<evidence type="ECO:0000256" key="1">
    <source>
        <dbReference type="ARBA" id="ARBA00008694"/>
    </source>
</evidence>
<protein>
    <recommendedName>
        <fullName evidence="4">N-acetyltransferase domain-containing protein</fullName>
    </recommendedName>
</protein>
<sequence>MSFHIRKTTPDDIDTLLQFIKELAIYEKSPESAKATPEILHKNLFETPYAHALVAVTGTLSEPGEPIGMALYFFNFSTWTGRPGLFLEDLYVREAYRNRGVGKAFFGELGKIAQEKDCSRLDWSVLKWNTPSILFYEKVLGAIAMSEWEGMRLEEEGIAALSRFRK</sequence>
<keyword evidence="2" id="KW-0808">Transferase</keyword>
<evidence type="ECO:0000313" key="5">
    <source>
        <dbReference type="EMBL" id="GJJ15138.1"/>
    </source>
</evidence>
<dbReference type="Pfam" id="PF00583">
    <property type="entry name" value="Acetyltransf_1"/>
    <property type="match status" value="1"/>
</dbReference>
<reference evidence="5" key="1">
    <citation type="submission" date="2021-10" db="EMBL/GenBank/DDBJ databases">
        <title>De novo Genome Assembly of Clathrus columnatus (Basidiomycota, Fungi) Using Illumina and Nanopore Sequence Data.</title>
        <authorList>
            <person name="Ogiso-Tanaka E."/>
            <person name="Itagaki H."/>
            <person name="Hosoya T."/>
            <person name="Hosaka K."/>
        </authorList>
    </citation>
    <scope>NUCLEOTIDE SEQUENCE</scope>
    <source>
        <strain evidence="5">MO-923</strain>
    </source>
</reference>
<gene>
    <name evidence="5" type="ORF">Clacol_009413</name>
</gene>
<comment type="caution">
    <text evidence="5">The sequence shown here is derived from an EMBL/GenBank/DDBJ whole genome shotgun (WGS) entry which is preliminary data.</text>
</comment>
<comment type="similarity">
    <text evidence="1">Belongs to the acetyltransferase family.</text>
</comment>
<dbReference type="AlphaFoldDB" id="A0AAV5ANS0"/>
<accession>A0AAV5ANS0</accession>
<dbReference type="PANTHER" id="PTHR10545:SF29">
    <property type="entry name" value="GH14572P-RELATED"/>
    <property type="match status" value="1"/>
</dbReference>
<dbReference type="Proteomes" id="UP001050691">
    <property type="component" value="Unassembled WGS sequence"/>
</dbReference>
<evidence type="ECO:0000256" key="2">
    <source>
        <dbReference type="ARBA" id="ARBA00022679"/>
    </source>
</evidence>
<dbReference type="SUPFAM" id="SSF55729">
    <property type="entry name" value="Acyl-CoA N-acyltransferases (Nat)"/>
    <property type="match status" value="1"/>
</dbReference>
<dbReference type="InterPro" id="IPR000182">
    <property type="entry name" value="GNAT_dom"/>
</dbReference>
<dbReference type="PROSITE" id="PS51186">
    <property type="entry name" value="GNAT"/>
    <property type="match status" value="1"/>
</dbReference>
<organism evidence="5 6">
    <name type="scientific">Clathrus columnatus</name>
    <dbReference type="NCBI Taxonomy" id="1419009"/>
    <lineage>
        <taxon>Eukaryota</taxon>
        <taxon>Fungi</taxon>
        <taxon>Dikarya</taxon>
        <taxon>Basidiomycota</taxon>
        <taxon>Agaricomycotina</taxon>
        <taxon>Agaricomycetes</taxon>
        <taxon>Phallomycetidae</taxon>
        <taxon>Phallales</taxon>
        <taxon>Clathraceae</taxon>
        <taxon>Clathrus</taxon>
    </lineage>
</organism>
<evidence type="ECO:0000259" key="4">
    <source>
        <dbReference type="PROSITE" id="PS51186"/>
    </source>
</evidence>